<gene>
    <name evidence="2" type="ORF">NDU88_002861</name>
</gene>
<accession>A0AAV7TPB4</accession>
<reference evidence="2" key="1">
    <citation type="journal article" date="2022" name="bioRxiv">
        <title>Sequencing and chromosome-scale assembly of the giantPleurodeles waltlgenome.</title>
        <authorList>
            <person name="Brown T."/>
            <person name="Elewa A."/>
            <person name="Iarovenko S."/>
            <person name="Subramanian E."/>
            <person name="Araus A.J."/>
            <person name="Petzold A."/>
            <person name="Susuki M."/>
            <person name="Suzuki K.-i.T."/>
            <person name="Hayashi T."/>
            <person name="Toyoda A."/>
            <person name="Oliveira C."/>
            <person name="Osipova E."/>
            <person name="Leigh N.D."/>
            <person name="Simon A."/>
            <person name="Yun M.H."/>
        </authorList>
    </citation>
    <scope>NUCLEOTIDE SEQUENCE</scope>
    <source>
        <strain evidence="2">20211129_DDA</strain>
        <tissue evidence="2">Liver</tissue>
    </source>
</reference>
<feature type="compositionally biased region" description="Basic and acidic residues" evidence="1">
    <location>
        <begin position="41"/>
        <end position="67"/>
    </location>
</feature>
<name>A0AAV7TPB4_PLEWA</name>
<dbReference type="Proteomes" id="UP001066276">
    <property type="component" value="Chromosome 3_2"/>
</dbReference>
<proteinExistence type="predicted"/>
<evidence type="ECO:0000313" key="2">
    <source>
        <dbReference type="EMBL" id="KAJ1177608.1"/>
    </source>
</evidence>
<sequence length="94" mass="10288">MAASRQPDTLGAPPGRSRKAHASESRYLYFRTPKSRTSAAAEEKERENAVTGERRAERLHDERRRPEQLTPGGNPDDGQGGPETQGLRHIPGGA</sequence>
<evidence type="ECO:0000256" key="1">
    <source>
        <dbReference type="SAM" id="MobiDB-lite"/>
    </source>
</evidence>
<comment type="caution">
    <text evidence="2">The sequence shown here is derived from an EMBL/GenBank/DDBJ whole genome shotgun (WGS) entry which is preliminary data.</text>
</comment>
<organism evidence="2 3">
    <name type="scientific">Pleurodeles waltl</name>
    <name type="common">Iberian ribbed newt</name>
    <dbReference type="NCBI Taxonomy" id="8319"/>
    <lineage>
        <taxon>Eukaryota</taxon>
        <taxon>Metazoa</taxon>
        <taxon>Chordata</taxon>
        <taxon>Craniata</taxon>
        <taxon>Vertebrata</taxon>
        <taxon>Euteleostomi</taxon>
        <taxon>Amphibia</taxon>
        <taxon>Batrachia</taxon>
        <taxon>Caudata</taxon>
        <taxon>Salamandroidea</taxon>
        <taxon>Salamandridae</taxon>
        <taxon>Pleurodelinae</taxon>
        <taxon>Pleurodeles</taxon>
    </lineage>
</organism>
<dbReference type="AlphaFoldDB" id="A0AAV7TPB4"/>
<feature type="region of interest" description="Disordered" evidence="1">
    <location>
        <begin position="1"/>
        <end position="94"/>
    </location>
</feature>
<protein>
    <submittedName>
        <fullName evidence="2">Uncharacterized protein</fullName>
    </submittedName>
</protein>
<dbReference type="EMBL" id="JANPWB010000006">
    <property type="protein sequence ID" value="KAJ1177608.1"/>
    <property type="molecule type" value="Genomic_DNA"/>
</dbReference>
<evidence type="ECO:0000313" key="3">
    <source>
        <dbReference type="Proteomes" id="UP001066276"/>
    </source>
</evidence>
<keyword evidence="3" id="KW-1185">Reference proteome</keyword>